<dbReference type="OrthoDB" id="411823at2759"/>
<protein>
    <submittedName>
        <fullName evidence="1">Uncharacterized protein</fullName>
    </submittedName>
</protein>
<accession>A0A5B7J7U5</accession>
<organism evidence="1 2">
    <name type="scientific">Portunus trituberculatus</name>
    <name type="common">Swimming crab</name>
    <name type="synonym">Neptunus trituberculatus</name>
    <dbReference type="NCBI Taxonomy" id="210409"/>
    <lineage>
        <taxon>Eukaryota</taxon>
        <taxon>Metazoa</taxon>
        <taxon>Ecdysozoa</taxon>
        <taxon>Arthropoda</taxon>
        <taxon>Crustacea</taxon>
        <taxon>Multicrustacea</taxon>
        <taxon>Malacostraca</taxon>
        <taxon>Eumalacostraca</taxon>
        <taxon>Eucarida</taxon>
        <taxon>Decapoda</taxon>
        <taxon>Pleocyemata</taxon>
        <taxon>Brachyura</taxon>
        <taxon>Eubrachyura</taxon>
        <taxon>Portunoidea</taxon>
        <taxon>Portunidae</taxon>
        <taxon>Portuninae</taxon>
        <taxon>Portunus</taxon>
    </lineage>
</organism>
<sequence>MTINHSKTVGCTSASPRRHYFLPSSLWVVWSTKLLSVTVDDHLTWKLHVTTTVNEVNDLQIVHATQTSPRPGDTGRNLTGNVPHLHPPQAHVCLTSVVLCHLYSTAAAGECAKGACRVILGSANTNCDDALTTLSMLKVSTRQRESLEKLWRSLLHHPCLRHLLPADAPRPVRATRHRNRIILLCALRTVRCHLSGIRTMVKAINY</sequence>
<dbReference type="EMBL" id="VSRR010083126">
    <property type="protein sequence ID" value="MPC90076.1"/>
    <property type="molecule type" value="Genomic_DNA"/>
</dbReference>
<evidence type="ECO:0000313" key="1">
    <source>
        <dbReference type="EMBL" id="MPC90076.1"/>
    </source>
</evidence>
<dbReference type="Proteomes" id="UP000324222">
    <property type="component" value="Unassembled WGS sequence"/>
</dbReference>
<comment type="caution">
    <text evidence="1">The sequence shown here is derived from an EMBL/GenBank/DDBJ whole genome shotgun (WGS) entry which is preliminary data.</text>
</comment>
<name>A0A5B7J7U5_PORTR</name>
<dbReference type="AlphaFoldDB" id="A0A5B7J7U5"/>
<evidence type="ECO:0000313" key="2">
    <source>
        <dbReference type="Proteomes" id="UP000324222"/>
    </source>
</evidence>
<proteinExistence type="predicted"/>
<reference evidence="1 2" key="1">
    <citation type="submission" date="2019-05" db="EMBL/GenBank/DDBJ databases">
        <title>Another draft genome of Portunus trituberculatus and its Hox gene families provides insights of decapod evolution.</title>
        <authorList>
            <person name="Jeong J.-H."/>
            <person name="Song I."/>
            <person name="Kim S."/>
            <person name="Choi T."/>
            <person name="Kim D."/>
            <person name="Ryu S."/>
            <person name="Kim W."/>
        </authorList>
    </citation>
    <scope>NUCLEOTIDE SEQUENCE [LARGE SCALE GENOMIC DNA]</scope>
    <source>
        <tissue evidence="1">Muscle</tissue>
    </source>
</reference>
<keyword evidence="2" id="KW-1185">Reference proteome</keyword>
<gene>
    <name evidence="1" type="ORF">E2C01_085043</name>
</gene>